<protein>
    <submittedName>
        <fullName evidence="1">Uncharacterized protein</fullName>
    </submittedName>
</protein>
<organism evidence="1 2">
    <name type="scientific">Paraphaeosphaeria minitans</name>
    <dbReference type="NCBI Taxonomy" id="565426"/>
    <lineage>
        <taxon>Eukaryota</taxon>
        <taxon>Fungi</taxon>
        <taxon>Dikarya</taxon>
        <taxon>Ascomycota</taxon>
        <taxon>Pezizomycotina</taxon>
        <taxon>Dothideomycetes</taxon>
        <taxon>Pleosporomycetidae</taxon>
        <taxon>Pleosporales</taxon>
        <taxon>Massarineae</taxon>
        <taxon>Didymosphaeriaceae</taxon>
        <taxon>Paraphaeosphaeria</taxon>
    </lineage>
</organism>
<dbReference type="EMBL" id="WJXW01000007">
    <property type="protein sequence ID" value="KAF9734805.1"/>
    <property type="molecule type" value="Genomic_DNA"/>
</dbReference>
<evidence type="ECO:0000313" key="2">
    <source>
        <dbReference type="Proteomes" id="UP000756921"/>
    </source>
</evidence>
<reference evidence="1" key="1">
    <citation type="journal article" date="2020" name="Mol. Plant Microbe Interact.">
        <title>Genome Sequence of the Biocontrol Agent Coniothyrium minitans strain Conio (IMI 134523).</title>
        <authorList>
            <person name="Patel D."/>
            <person name="Shittu T.A."/>
            <person name="Baroncelli R."/>
            <person name="Muthumeenakshi S."/>
            <person name="Osborne T.H."/>
            <person name="Janganan T.K."/>
            <person name="Sreenivasaprasad S."/>
        </authorList>
    </citation>
    <scope>NUCLEOTIDE SEQUENCE</scope>
    <source>
        <strain evidence="1">Conio</strain>
    </source>
</reference>
<proteinExistence type="predicted"/>
<gene>
    <name evidence="1" type="ORF">PMIN01_07708</name>
</gene>
<dbReference type="AlphaFoldDB" id="A0A9P6GGY2"/>
<keyword evidence="2" id="KW-1185">Reference proteome</keyword>
<dbReference type="Proteomes" id="UP000756921">
    <property type="component" value="Unassembled WGS sequence"/>
</dbReference>
<name>A0A9P6GGY2_9PLEO</name>
<sequence>MHAQLREICCVRLLRRVVAEKLGRGGSTVPLGCEDRSMGRGRQRQVKLDGEGTAPTRVDAGNSDEGVFPELTWLGADGGCRAEKPLRLSVCWKGAAPGGTGGIAALQQAESRQRLRAGSARRMVDLPPRRGLQPDPVKCAQGFLQAKTPLALL</sequence>
<accession>A0A9P6GGY2</accession>
<evidence type="ECO:0000313" key="1">
    <source>
        <dbReference type="EMBL" id="KAF9734805.1"/>
    </source>
</evidence>
<comment type="caution">
    <text evidence="1">The sequence shown here is derived from an EMBL/GenBank/DDBJ whole genome shotgun (WGS) entry which is preliminary data.</text>
</comment>